<organism evidence="2 3">
    <name type="scientific">Sediminibacterium goheungense</name>
    <dbReference type="NCBI Taxonomy" id="1086393"/>
    <lineage>
        <taxon>Bacteria</taxon>
        <taxon>Pseudomonadati</taxon>
        <taxon>Bacteroidota</taxon>
        <taxon>Chitinophagia</taxon>
        <taxon>Chitinophagales</taxon>
        <taxon>Chitinophagaceae</taxon>
        <taxon>Sediminibacterium</taxon>
    </lineage>
</organism>
<sequence>MKYFSLLVFVSLTTLTHAQTGDEKIIRNLLDRQTKDWNNGNIEAFMKGYWESDSLMFVGKSGVTYGYQKTLNNYKKNYPDTTAMGKLRFHILEVRRLSADHYFVLGKWMLTRTIGDLSGHYTLIFRKIKGKWNIIADHSS</sequence>
<keyword evidence="3" id="KW-1185">Reference proteome</keyword>
<dbReference type="InterPro" id="IPR027843">
    <property type="entry name" value="DUF4440"/>
</dbReference>
<dbReference type="Pfam" id="PF14534">
    <property type="entry name" value="DUF4440"/>
    <property type="match status" value="1"/>
</dbReference>
<name>A0A4R6J240_9BACT</name>
<evidence type="ECO:0000313" key="3">
    <source>
        <dbReference type="Proteomes" id="UP000295741"/>
    </source>
</evidence>
<dbReference type="AlphaFoldDB" id="A0A4R6J240"/>
<dbReference type="Gene3D" id="3.10.450.50">
    <property type="match status" value="1"/>
</dbReference>
<dbReference type="Proteomes" id="UP000295741">
    <property type="component" value="Unassembled WGS sequence"/>
</dbReference>
<feature type="domain" description="DUF4440" evidence="1">
    <location>
        <begin position="26"/>
        <end position="134"/>
    </location>
</feature>
<evidence type="ECO:0000313" key="2">
    <source>
        <dbReference type="EMBL" id="TDO28947.1"/>
    </source>
</evidence>
<comment type="caution">
    <text evidence="2">The sequence shown here is derived from an EMBL/GenBank/DDBJ whole genome shotgun (WGS) entry which is preliminary data.</text>
</comment>
<dbReference type="InterPro" id="IPR032710">
    <property type="entry name" value="NTF2-like_dom_sf"/>
</dbReference>
<gene>
    <name evidence="2" type="ORF">BC659_1029</name>
</gene>
<dbReference type="SUPFAM" id="SSF54427">
    <property type="entry name" value="NTF2-like"/>
    <property type="match status" value="1"/>
</dbReference>
<dbReference type="OrthoDB" id="120856at2"/>
<dbReference type="EMBL" id="SNWP01000010">
    <property type="protein sequence ID" value="TDO28947.1"/>
    <property type="molecule type" value="Genomic_DNA"/>
</dbReference>
<dbReference type="RefSeq" id="WP_133473559.1">
    <property type="nucleotide sequence ID" value="NZ_SNWP01000010.1"/>
</dbReference>
<reference evidence="2 3" key="1">
    <citation type="submission" date="2019-03" db="EMBL/GenBank/DDBJ databases">
        <title>Genomic Encyclopedia of Archaeal and Bacterial Type Strains, Phase II (KMG-II): from individual species to whole genera.</title>
        <authorList>
            <person name="Goeker M."/>
        </authorList>
    </citation>
    <scope>NUCLEOTIDE SEQUENCE [LARGE SCALE GENOMIC DNA]</scope>
    <source>
        <strain evidence="2 3">DSM 28323</strain>
    </source>
</reference>
<evidence type="ECO:0000259" key="1">
    <source>
        <dbReference type="Pfam" id="PF14534"/>
    </source>
</evidence>
<proteinExistence type="predicted"/>
<accession>A0A4R6J240</accession>
<protein>
    <submittedName>
        <fullName evidence="2">Uncharacterized protein DUF4440</fullName>
    </submittedName>
</protein>